<proteinExistence type="predicted"/>
<dbReference type="RefSeq" id="WP_125329991.1">
    <property type="nucleotide sequence ID" value="NZ_JASHFX010000006.1"/>
</dbReference>
<keyword evidence="3" id="KW-1185">Reference proteome</keyword>
<dbReference type="Proteomes" id="UP000297986">
    <property type="component" value="Unassembled WGS sequence"/>
</dbReference>
<dbReference type="NCBIfam" id="TIGR03949">
    <property type="entry name" value="bact_IIb_cerein"/>
    <property type="match status" value="1"/>
</dbReference>
<dbReference type="InterPro" id="IPR023991">
    <property type="entry name" value="Bacteriocin_IIb_lactobn/cerein"/>
</dbReference>
<dbReference type="AlphaFoldDB" id="A0A4Z1DRD8"/>
<protein>
    <submittedName>
        <fullName evidence="2">Class IIb bacteriocin, lactobin A/cerein 7B family</fullName>
    </submittedName>
</protein>
<name>A0A4Z1DRD8_9STRE</name>
<feature type="transmembrane region" description="Helical" evidence="1">
    <location>
        <begin position="20"/>
        <end position="41"/>
    </location>
</feature>
<keyword evidence="1" id="KW-0472">Membrane</keyword>
<sequence length="50" mass="5344">MTTEFTQNFVTLTEDELVDVSGGAVVSAGVCVALVALSYTIGKDIKKKFF</sequence>
<dbReference type="EMBL" id="SRRP01000003">
    <property type="protein sequence ID" value="TGN91003.1"/>
    <property type="molecule type" value="Genomic_DNA"/>
</dbReference>
<reference evidence="2 3" key="1">
    <citation type="submission" date="2019-04" db="EMBL/GenBank/DDBJ databases">
        <title>Genome sequencing of Streptococcus rubneri DSM 26920(T).</title>
        <authorList>
            <person name="Kook J.-K."/>
            <person name="Park S.-N."/>
            <person name="Lim Y.K."/>
        </authorList>
    </citation>
    <scope>NUCLEOTIDE SEQUENCE [LARGE SCALE GENOMIC DNA]</scope>
    <source>
        <strain evidence="2 3">DSM 26920</strain>
    </source>
</reference>
<keyword evidence="1" id="KW-1133">Transmembrane helix</keyword>
<evidence type="ECO:0000313" key="3">
    <source>
        <dbReference type="Proteomes" id="UP000297986"/>
    </source>
</evidence>
<accession>A0A4Z1DRD8</accession>
<keyword evidence="1" id="KW-0812">Transmembrane</keyword>
<comment type="caution">
    <text evidence="2">The sequence shown here is derived from an EMBL/GenBank/DDBJ whole genome shotgun (WGS) entry which is preliminary data.</text>
</comment>
<evidence type="ECO:0000256" key="1">
    <source>
        <dbReference type="SAM" id="Phobius"/>
    </source>
</evidence>
<organism evidence="2 3">
    <name type="scientific">Streptococcus rubneri</name>
    <dbReference type="NCBI Taxonomy" id="1234680"/>
    <lineage>
        <taxon>Bacteria</taxon>
        <taxon>Bacillati</taxon>
        <taxon>Bacillota</taxon>
        <taxon>Bacilli</taxon>
        <taxon>Lactobacillales</taxon>
        <taxon>Streptococcaceae</taxon>
        <taxon>Streptococcus</taxon>
    </lineage>
</organism>
<gene>
    <name evidence="2" type="ORF">E5S68_10070</name>
</gene>
<evidence type="ECO:0000313" key="2">
    <source>
        <dbReference type="EMBL" id="TGN91003.1"/>
    </source>
</evidence>